<gene>
    <name evidence="6" type="ORF">ILEXP_LOCUS54730</name>
</gene>
<evidence type="ECO:0000256" key="3">
    <source>
        <dbReference type="RuleBase" id="RU000682"/>
    </source>
</evidence>
<dbReference type="PANTHER" id="PTHR47713:SF2">
    <property type="entry name" value="HOMEODOMAIN-LIKE SUPERFAMILY PROTEIN"/>
    <property type="match status" value="1"/>
</dbReference>
<protein>
    <recommendedName>
        <fullName evidence="5">Homeobox domain-containing protein</fullName>
    </recommendedName>
</protein>
<keyword evidence="2 3" id="KW-0238">DNA-binding</keyword>
<sequence length="257" mass="29096">MGESCEVHTDDSKVLSEKKHKRIVKTPSQVEALENFYNEHKYPTEDEKCQLAESIGLTEKQISGWFCHRRLKDKRLFGEANTNGRQDRSSSVIQDRGSGLRQDSCGSTKQGEYRIFDQREVESRRFTSHDIPSADLTYEHRSHHTGNYSGMDDTSSGSSSPLRGGFYPQNEDTFETRTLRHLPQNRNIVPRDVKDVKSRTRPSGYLKVKGQVENAAITAVKRQLGRHYREGGPLLGVEFQPLPPGAFESSSRNPVNG</sequence>
<dbReference type="GO" id="GO:0003677">
    <property type="term" value="F:DNA binding"/>
    <property type="evidence" value="ECO:0007669"/>
    <property type="project" value="UniProtKB-UniRule"/>
</dbReference>
<name>A0ABC8UTL8_9AQUA</name>
<dbReference type="AlphaFoldDB" id="A0ABC8UTL8"/>
<organism evidence="6 7">
    <name type="scientific">Ilex paraguariensis</name>
    <name type="common">yerba mate</name>
    <dbReference type="NCBI Taxonomy" id="185542"/>
    <lineage>
        <taxon>Eukaryota</taxon>
        <taxon>Viridiplantae</taxon>
        <taxon>Streptophyta</taxon>
        <taxon>Embryophyta</taxon>
        <taxon>Tracheophyta</taxon>
        <taxon>Spermatophyta</taxon>
        <taxon>Magnoliopsida</taxon>
        <taxon>eudicotyledons</taxon>
        <taxon>Gunneridae</taxon>
        <taxon>Pentapetalae</taxon>
        <taxon>asterids</taxon>
        <taxon>campanulids</taxon>
        <taxon>Aquifoliales</taxon>
        <taxon>Aquifoliaceae</taxon>
        <taxon>Ilex</taxon>
    </lineage>
</organism>
<keyword evidence="2 3" id="KW-0539">Nucleus</keyword>
<proteinExistence type="predicted"/>
<evidence type="ECO:0000256" key="1">
    <source>
        <dbReference type="ARBA" id="ARBA00004123"/>
    </source>
</evidence>
<evidence type="ECO:0000256" key="2">
    <source>
        <dbReference type="PROSITE-ProRule" id="PRU00108"/>
    </source>
</evidence>
<dbReference type="Pfam" id="PF00046">
    <property type="entry name" value="Homeodomain"/>
    <property type="match status" value="1"/>
</dbReference>
<feature type="compositionally biased region" description="Low complexity" evidence="4">
    <location>
        <begin position="149"/>
        <end position="160"/>
    </location>
</feature>
<feature type="region of interest" description="Disordered" evidence="4">
    <location>
        <begin position="142"/>
        <end position="161"/>
    </location>
</feature>
<dbReference type="InterPro" id="IPR009057">
    <property type="entry name" value="Homeodomain-like_sf"/>
</dbReference>
<dbReference type="CDD" id="cd00086">
    <property type="entry name" value="homeodomain"/>
    <property type="match status" value="1"/>
</dbReference>
<dbReference type="SMART" id="SM00389">
    <property type="entry name" value="HOX"/>
    <property type="match status" value="1"/>
</dbReference>
<dbReference type="SUPFAM" id="SSF46689">
    <property type="entry name" value="Homeodomain-like"/>
    <property type="match status" value="1"/>
</dbReference>
<accession>A0ABC8UTL8</accession>
<keyword evidence="7" id="KW-1185">Reference proteome</keyword>
<comment type="caution">
    <text evidence="6">The sequence shown here is derived from an EMBL/GenBank/DDBJ whole genome shotgun (WGS) entry which is preliminary data.</text>
</comment>
<dbReference type="PANTHER" id="PTHR47713">
    <property type="entry name" value="HOMEODOMAIN-LIKE SUPERFAMILY PROTEIN"/>
    <property type="match status" value="1"/>
</dbReference>
<dbReference type="PROSITE" id="PS50071">
    <property type="entry name" value="HOMEOBOX_2"/>
    <property type="match status" value="1"/>
</dbReference>
<feature type="compositionally biased region" description="Polar residues" evidence="4">
    <location>
        <begin position="80"/>
        <end position="93"/>
    </location>
</feature>
<feature type="region of interest" description="Disordered" evidence="4">
    <location>
        <begin position="80"/>
        <end position="113"/>
    </location>
</feature>
<evidence type="ECO:0000256" key="4">
    <source>
        <dbReference type="SAM" id="MobiDB-lite"/>
    </source>
</evidence>
<evidence type="ECO:0000313" key="7">
    <source>
        <dbReference type="Proteomes" id="UP001642360"/>
    </source>
</evidence>
<dbReference type="InterPro" id="IPR001356">
    <property type="entry name" value="HD"/>
</dbReference>
<evidence type="ECO:0000259" key="5">
    <source>
        <dbReference type="PROSITE" id="PS50071"/>
    </source>
</evidence>
<evidence type="ECO:0000313" key="6">
    <source>
        <dbReference type="EMBL" id="CAK9184411.1"/>
    </source>
</evidence>
<comment type="subcellular location">
    <subcellularLocation>
        <location evidence="1 2 3">Nucleus</location>
    </subcellularLocation>
</comment>
<dbReference type="Gene3D" id="1.10.10.60">
    <property type="entry name" value="Homeodomain-like"/>
    <property type="match status" value="1"/>
</dbReference>
<dbReference type="GO" id="GO:0005634">
    <property type="term" value="C:nucleus"/>
    <property type="evidence" value="ECO:0007669"/>
    <property type="project" value="UniProtKB-SubCell"/>
</dbReference>
<feature type="domain" description="Homeobox" evidence="5">
    <location>
        <begin position="16"/>
        <end position="76"/>
    </location>
</feature>
<feature type="DNA-binding region" description="Homeobox" evidence="2">
    <location>
        <begin position="18"/>
        <end position="77"/>
    </location>
</feature>
<keyword evidence="2 3" id="KW-0371">Homeobox</keyword>
<dbReference type="EMBL" id="CAUOFW020008946">
    <property type="protein sequence ID" value="CAK9184411.1"/>
    <property type="molecule type" value="Genomic_DNA"/>
</dbReference>
<dbReference type="Proteomes" id="UP001642360">
    <property type="component" value="Unassembled WGS sequence"/>
</dbReference>
<reference evidence="6 7" key="1">
    <citation type="submission" date="2024-02" db="EMBL/GenBank/DDBJ databases">
        <authorList>
            <person name="Vignale AGUSTIN F."/>
            <person name="Sosa J E."/>
            <person name="Modenutti C."/>
        </authorList>
    </citation>
    <scope>NUCLEOTIDE SEQUENCE [LARGE SCALE GENOMIC DNA]</scope>
</reference>